<gene>
    <name evidence="3" type="ORF">M0811_12311</name>
</gene>
<organism evidence="3 4">
    <name type="scientific">Anaeramoeba ignava</name>
    <name type="common">Anaerobic marine amoeba</name>
    <dbReference type="NCBI Taxonomy" id="1746090"/>
    <lineage>
        <taxon>Eukaryota</taxon>
        <taxon>Metamonada</taxon>
        <taxon>Anaeramoebidae</taxon>
        <taxon>Anaeramoeba</taxon>
    </lineage>
</organism>
<dbReference type="AlphaFoldDB" id="A0A9Q0LBC0"/>
<keyword evidence="4" id="KW-1185">Reference proteome</keyword>
<evidence type="ECO:0000313" key="3">
    <source>
        <dbReference type="EMBL" id="KAJ5068453.1"/>
    </source>
</evidence>
<feature type="signal peptide" evidence="2">
    <location>
        <begin position="1"/>
        <end position="22"/>
    </location>
</feature>
<evidence type="ECO:0000256" key="1">
    <source>
        <dbReference type="SAM" id="Phobius"/>
    </source>
</evidence>
<proteinExistence type="predicted"/>
<accession>A0A9Q0LBC0</accession>
<dbReference type="EMBL" id="JAPDFW010000115">
    <property type="protein sequence ID" value="KAJ5068453.1"/>
    <property type="molecule type" value="Genomic_DNA"/>
</dbReference>
<feature type="chain" id="PRO_5040500273" evidence="2">
    <location>
        <begin position="23"/>
        <end position="172"/>
    </location>
</feature>
<reference evidence="3" key="1">
    <citation type="submission" date="2022-10" db="EMBL/GenBank/DDBJ databases">
        <title>Novel sulphate-reducing endosymbionts in the free-living metamonad Anaeramoeba.</title>
        <authorList>
            <person name="Jerlstrom-Hultqvist J."/>
            <person name="Cepicka I."/>
            <person name="Gallot-Lavallee L."/>
            <person name="Salas-Leiva D."/>
            <person name="Curtis B.A."/>
            <person name="Zahonova K."/>
            <person name="Pipaliya S."/>
            <person name="Dacks J."/>
            <person name="Roger A.J."/>
        </authorList>
    </citation>
    <scope>NUCLEOTIDE SEQUENCE</scope>
    <source>
        <strain evidence="3">BMAN</strain>
    </source>
</reference>
<comment type="caution">
    <text evidence="3">The sequence shown here is derived from an EMBL/GenBank/DDBJ whole genome shotgun (WGS) entry which is preliminary data.</text>
</comment>
<keyword evidence="1" id="KW-1133">Transmembrane helix</keyword>
<keyword evidence="1" id="KW-0472">Membrane</keyword>
<evidence type="ECO:0000256" key="2">
    <source>
        <dbReference type="SAM" id="SignalP"/>
    </source>
</evidence>
<keyword evidence="1" id="KW-0812">Transmembrane</keyword>
<protein>
    <submittedName>
        <fullName evidence="3">Uncharacterized protein</fullName>
    </submittedName>
</protein>
<feature type="transmembrane region" description="Helical" evidence="1">
    <location>
        <begin position="151"/>
        <end position="170"/>
    </location>
</feature>
<sequence>MIQFYSLYFILFFLLFLLLIKSSPINEDDWEIEYTGYGSITVIAKTNSQLRTPTPNSWEVFGTASETVAQNFLETDSTPTINLGQNYQYIVEMKNGLLNIWIDSNLVIQDYDFIQSNPDKNLYTFKGMIGLYTEDASVTISDFNIESYDTSSSFIFTFSFSFLFLLFYYFKN</sequence>
<name>A0A9Q0LBC0_ANAIG</name>
<evidence type="ECO:0000313" key="4">
    <source>
        <dbReference type="Proteomes" id="UP001149090"/>
    </source>
</evidence>
<dbReference type="Gene3D" id="2.60.120.560">
    <property type="entry name" value="Exo-inulinase, domain 1"/>
    <property type="match status" value="1"/>
</dbReference>
<keyword evidence="2" id="KW-0732">Signal</keyword>
<dbReference type="Proteomes" id="UP001149090">
    <property type="component" value="Unassembled WGS sequence"/>
</dbReference>